<comment type="caution">
    <text evidence="2">The sequence shown here is derived from an EMBL/GenBank/DDBJ whole genome shotgun (WGS) entry which is preliminary data.</text>
</comment>
<gene>
    <name evidence="2" type="ORF">BOW51_10315</name>
</gene>
<sequence length="174" mass="19477">MIVFTLTNRNTGNIYVGSTRSVPEERWEQLAEMAADGAEGKLLDDIRTHGEDAFKIEEWGVAESPAGIRELIQEAQEQLGAQPIRTKSPSNRERAAEEPSLGDIRRMLEEIRDNDPVIDEPAAELKSKADISTQTRPNEKKNIRQKQPALTTGRRSCRLYRKRAAYQGSTAEAA</sequence>
<dbReference type="InterPro" id="IPR035901">
    <property type="entry name" value="GIY-YIG_endonuc_sf"/>
</dbReference>
<organism evidence="2 3">
    <name type="scientific">Solemya velesiana gill symbiont</name>
    <dbReference type="NCBI Taxonomy" id="1918948"/>
    <lineage>
        <taxon>Bacteria</taxon>
        <taxon>Pseudomonadati</taxon>
        <taxon>Pseudomonadota</taxon>
        <taxon>Gammaproteobacteria</taxon>
        <taxon>sulfur-oxidizing symbionts</taxon>
    </lineage>
</organism>
<protein>
    <recommendedName>
        <fullName evidence="4">GIY-YIG domain-containing protein</fullName>
    </recommendedName>
</protein>
<evidence type="ECO:0000313" key="3">
    <source>
        <dbReference type="Proteomes" id="UP000190896"/>
    </source>
</evidence>
<feature type="region of interest" description="Disordered" evidence="1">
    <location>
        <begin position="115"/>
        <end position="156"/>
    </location>
</feature>
<name>A0A1T2KSI4_9GAMM</name>
<dbReference type="Gene3D" id="3.40.1440.10">
    <property type="entry name" value="GIY-YIG endonuclease"/>
    <property type="match status" value="1"/>
</dbReference>
<dbReference type="AlphaFoldDB" id="A0A1T2KSI4"/>
<evidence type="ECO:0000313" key="2">
    <source>
        <dbReference type="EMBL" id="OOZ35792.1"/>
    </source>
</evidence>
<feature type="region of interest" description="Disordered" evidence="1">
    <location>
        <begin position="78"/>
        <end position="103"/>
    </location>
</feature>
<evidence type="ECO:0008006" key="4">
    <source>
        <dbReference type="Google" id="ProtNLM"/>
    </source>
</evidence>
<dbReference type="OrthoDB" id="5734086at2"/>
<dbReference type="EMBL" id="MPRJ01000076">
    <property type="protein sequence ID" value="OOZ35792.1"/>
    <property type="molecule type" value="Genomic_DNA"/>
</dbReference>
<proteinExistence type="predicted"/>
<keyword evidence="3" id="KW-1185">Reference proteome</keyword>
<dbReference type="RefSeq" id="WP_078487929.1">
    <property type="nucleotide sequence ID" value="NZ_MPRJ01000076.1"/>
</dbReference>
<accession>A0A1T2KSI4</accession>
<feature type="compositionally biased region" description="Basic and acidic residues" evidence="1">
    <location>
        <begin position="90"/>
        <end position="103"/>
    </location>
</feature>
<evidence type="ECO:0000256" key="1">
    <source>
        <dbReference type="SAM" id="MobiDB-lite"/>
    </source>
</evidence>
<dbReference type="Proteomes" id="UP000190896">
    <property type="component" value="Unassembled WGS sequence"/>
</dbReference>
<reference evidence="2 3" key="1">
    <citation type="submission" date="2016-11" db="EMBL/GenBank/DDBJ databases">
        <title>Mixed transmission modes and dynamic genome evolution in an obligate animal-bacterial symbiosis.</title>
        <authorList>
            <person name="Russell S.L."/>
            <person name="Corbett-Detig R.B."/>
            <person name="Cavanaugh C.M."/>
        </authorList>
    </citation>
    <scope>NUCLEOTIDE SEQUENCE [LARGE SCALE GENOMIC DNA]</scope>
    <source>
        <strain evidence="2">Se-Cadez</strain>
    </source>
</reference>